<gene>
    <name evidence="1" type="ordered locus">CLJ_0160</name>
</gene>
<dbReference type="EMBL" id="CP001081">
    <property type="protein sequence ID" value="ACQ51361.1"/>
    <property type="molecule type" value="Genomic_DNA"/>
</dbReference>
<keyword evidence="1" id="KW-0614">Plasmid</keyword>
<dbReference type="AlphaFoldDB" id="A0A3F3A5W4"/>
<organism evidence="1 2">
    <name type="scientific">Clostridium botulinum (strain 657 / Type Ba4)</name>
    <dbReference type="NCBI Taxonomy" id="515621"/>
    <lineage>
        <taxon>Bacteria</taxon>
        <taxon>Bacillati</taxon>
        <taxon>Bacillota</taxon>
        <taxon>Clostridia</taxon>
        <taxon>Eubacteriales</taxon>
        <taxon>Clostridiaceae</taxon>
        <taxon>Clostridium</taxon>
    </lineage>
</organism>
<sequence>MKLSEVIKELEDKGGIKDYYLHHEYDTGELELNIEFDNNIADKILKENNIKEIESSAFWE</sequence>
<dbReference type="KEGG" id="cbi:CLJ_0160"/>
<name>A0A3F3A5W4_CLOB6</name>
<reference evidence="2" key="2">
    <citation type="submission" date="2008-05" db="EMBL/GenBank/DDBJ databases">
        <title>Genome sequence of Clostridium botulinum Ba4 strain 657 plasmid pCLJ.</title>
        <authorList>
            <person name="Shrivastava S."/>
            <person name="Brown J.L."/>
            <person name="Bruce D."/>
            <person name="Detter C."/>
            <person name="Munk C."/>
            <person name="Smith L.A."/>
            <person name="Smith T.J."/>
            <person name="Sutton G."/>
            <person name="Brettin T.S."/>
        </authorList>
    </citation>
    <scope>NUCLEOTIDE SEQUENCE [LARGE SCALE GENOMIC DNA]</scope>
    <source>
        <strain evidence="2">657 / Type Ba4</strain>
        <plasmid evidence="2">pCLJ</plasmid>
    </source>
</reference>
<reference evidence="1 2" key="1">
    <citation type="journal article" date="2007" name="PLoS ONE">
        <title>Analysis of the neurotoxin complex genes in Clostridium botulinum A1-A4 and B1 strains: BoNT/A3, /Ba4 and /B1 clusters are located within plasmids.</title>
        <authorList>
            <person name="Smith T.J."/>
            <person name="Hill K.K."/>
            <person name="Foley B.T."/>
            <person name="Detter J.C."/>
            <person name="Munk A.C."/>
            <person name="Bruce D.C."/>
            <person name="Doggett N.A."/>
            <person name="Smith L.A."/>
            <person name="Marks J.D."/>
            <person name="Xie G."/>
            <person name="Brettin T.S."/>
        </authorList>
    </citation>
    <scope>NUCLEOTIDE SEQUENCE [LARGE SCALE GENOMIC DNA]</scope>
    <source>
        <strain evidence="2">657 / Type Ba4</strain>
    </source>
</reference>
<accession>A0A3F3A5W4</accession>
<proteinExistence type="predicted"/>
<protein>
    <submittedName>
        <fullName evidence="1">Uncharacterized protein</fullName>
    </submittedName>
</protein>
<dbReference type="RefSeq" id="WP_012720314.1">
    <property type="nucleotide sequence ID" value="NC_012654.1"/>
</dbReference>
<dbReference type="Proteomes" id="UP000002333">
    <property type="component" value="Plasmid pCLJ"/>
</dbReference>
<evidence type="ECO:0000313" key="1">
    <source>
        <dbReference type="EMBL" id="ACQ51361.1"/>
    </source>
</evidence>
<evidence type="ECO:0000313" key="2">
    <source>
        <dbReference type="Proteomes" id="UP000002333"/>
    </source>
</evidence>
<geneLocation type="plasmid" evidence="1 2">
    <name>pCLJ</name>
</geneLocation>